<dbReference type="Proteomes" id="UP000887577">
    <property type="component" value="Unplaced"/>
</dbReference>
<name>A0A914YRX3_9BILA</name>
<protein>
    <submittedName>
        <fullName evidence="2">Uncharacterized protein</fullName>
    </submittedName>
</protein>
<organism evidence="1 2">
    <name type="scientific">Panagrolaimus superbus</name>
    <dbReference type="NCBI Taxonomy" id="310955"/>
    <lineage>
        <taxon>Eukaryota</taxon>
        <taxon>Metazoa</taxon>
        <taxon>Ecdysozoa</taxon>
        <taxon>Nematoda</taxon>
        <taxon>Chromadorea</taxon>
        <taxon>Rhabditida</taxon>
        <taxon>Tylenchina</taxon>
        <taxon>Panagrolaimomorpha</taxon>
        <taxon>Panagrolaimoidea</taxon>
        <taxon>Panagrolaimidae</taxon>
        <taxon>Panagrolaimus</taxon>
    </lineage>
</organism>
<proteinExistence type="predicted"/>
<keyword evidence="1" id="KW-1185">Reference proteome</keyword>
<dbReference type="WBParaSite" id="PSU_v2.g2923.t1">
    <property type="protein sequence ID" value="PSU_v2.g2923.t1"/>
    <property type="gene ID" value="PSU_v2.g2923"/>
</dbReference>
<dbReference type="AlphaFoldDB" id="A0A914YRX3"/>
<evidence type="ECO:0000313" key="1">
    <source>
        <dbReference type="Proteomes" id="UP000887577"/>
    </source>
</evidence>
<sequence>MVSPAEHNIQSNLRKKMKELRNLNGNAKYTIKNNQICTYDPHNQEQSRIIIDDPVNTVAATFYQNHSFRKQHPSSVTEATMDIAFA</sequence>
<evidence type="ECO:0000313" key="2">
    <source>
        <dbReference type="WBParaSite" id="PSU_v2.g2923.t1"/>
    </source>
</evidence>
<reference evidence="2" key="1">
    <citation type="submission" date="2022-11" db="UniProtKB">
        <authorList>
            <consortium name="WormBaseParasite"/>
        </authorList>
    </citation>
    <scope>IDENTIFICATION</scope>
</reference>
<accession>A0A914YRX3</accession>